<accession>A0A397JP77</accession>
<protein>
    <submittedName>
        <fullName evidence="2">Uncharacterized protein</fullName>
    </submittedName>
</protein>
<evidence type="ECO:0000313" key="3">
    <source>
        <dbReference type="Proteomes" id="UP000266861"/>
    </source>
</evidence>
<proteinExistence type="predicted"/>
<organism evidence="2 3">
    <name type="scientific">Diversispora epigaea</name>
    <dbReference type="NCBI Taxonomy" id="1348612"/>
    <lineage>
        <taxon>Eukaryota</taxon>
        <taxon>Fungi</taxon>
        <taxon>Fungi incertae sedis</taxon>
        <taxon>Mucoromycota</taxon>
        <taxon>Glomeromycotina</taxon>
        <taxon>Glomeromycetes</taxon>
        <taxon>Diversisporales</taxon>
        <taxon>Diversisporaceae</taxon>
        <taxon>Diversispora</taxon>
    </lineage>
</organism>
<keyword evidence="1" id="KW-0472">Membrane</keyword>
<reference evidence="2 3" key="1">
    <citation type="submission" date="2018-08" db="EMBL/GenBank/DDBJ databases">
        <title>Genome and evolution of the arbuscular mycorrhizal fungus Diversispora epigaea (formerly Glomus versiforme) and its bacterial endosymbionts.</title>
        <authorList>
            <person name="Sun X."/>
            <person name="Fei Z."/>
            <person name="Harrison M."/>
        </authorList>
    </citation>
    <scope>NUCLEOTIDE SEQUENCE [LARGE SCALE GENOMIC DNA]</scope>
    <source>
        <strain evidence="2 3">IT104</strain>
    </source>
</reference>
<evidence type="ECO:0000313" key="2">
    <source>
        <dbReference type="EMBL" id="RHZ86280.1"/>
    </source>
</evidence>
<gene>
    <name evidence="2" type="ORF">Glove_52g151</name>
</gene>
<keyword evidence="1" id="KW-0812">Transmembrane</keyword>
<dbReference type="Proteomes" id="UP000266861">
    <property type="component" value="Unassembled WGS sequence"/>
</dbReference>
<dbReference type="AlphaFoldDB" id="A0A397JP77"/>
<keyword evidence="3" id="KW-1185">Reference proteome</keyword>
<comment type="caution">
    <text evidence="2">The sequence shown here is derived from an EMBL/GenBank/DDBJ whole genome shotgun (WGS) entry which is preliminary data.</text>
</comment>
<keyword evidence="1" id="KW-1133">Transmembrane helix</keyword>
<dbReference type="EMBL" id="PQFF01000049">
    <property type="protein sequence ID" value="RHZ86280.1"/>
    <property type="molecule type" value="Genomic_DNA"/>
</dbReference>
<sequence>MKVYRIVSNTTNKNIISKGNNHNIKEIILESNKITSGSGISRVILIIVVVKMFYSPSLVLFITTLTFKISAFHPSYPPPFYGPFKGFS</sequence>
<evidence type="ECO:0000256" key="1">
    <source>
        <dbReference type="SAM" id="Phobius"/>
    </source>
</evidence>
<feature type="transmembrane region" description="Helical" evidence="1">
    <location>
        <begin position="43"/>
        <end position="67"/>
    </location>
</feature>
<name>A0A397JP77_9GLOM</name>